<evidence type="ECO:0000313" key="2">
    <source>
        <dbReference type="EMBL" id="JAC36055.1"/>
    </source>
</evidence>
<dbReference type="OrthoDB" id="8070074at2759"/>
<accession>A0A034V2Q1</accession>
<dbReference type="KEGG" id="bdr:109579467"/>
<feature type="region of interest" description="Disordered" evidence="1">
    <location>
        <begin position="107"/>
        <end position="150"/>
    </location>
</feature>
<protein>
    <submittedName>
        <fullName evidence="2">Uncharacterized protein</fullName>
    </submittedName>
</protein>
<sequence>MRRSQRLIKYKDVADKPNCLDDSSKLLAEDRNFQQHIQILEAKTVNGSNSNESLSQLFKKISEDQGTDVNKNTLLNTSKPNVEVQEVNTSTNNTSKEKNLKYIKRTNNKQCPTAPSAAPTTKRGRKRGYSRSKNVRQHKKSRFEAASNEDEVKTPIISIDNYFNPIRNPLLQVAANAQPRQNNDFYSYNKNSLLPPVYPNHFVNQNYTNTLINPQQLQSFAAMESNVQPEIHFPTPELTQSLDLDSSTSTISLPESLRELFGCDDIRDVLKLDKVVFRMRLLHLQTLAYVLNIEFNYLRDLIEKIMKLDTETLQKVIFAFQPEANFKYNTEINK</sequence>
<organism evidence="2">
    <name type="scientific">Bactrocera dorsalis</name>
    <name type="common">Oriental fruit fly</name>
    <name type="synonym">Dacus dorsalis</name>
    <dbReference type="NCBI Taxonomy" id="27457"/>
    <lineage>
        <taxon>Eukaryota</taxon>
        <taxon>Metazoa</taxon>
        <taxon>Ecdysozoa</taxon>
        <taxon>Arthropoda</taxon>
        <taxon>Hexapoda</taxon>
        <taxon>Insecta</taxon>
        <taxon>Pterygota</taxon>
        <taxon>Neoptera</taxon>
        <taxon>Endopterygota</taxon>
        <taxon>Diptera</taxon>
        <taxon>Brachycera</taxon>
        <taxon>Muscomorpha</taxon>
        <taxon>Tephritoidea</taxon>
        <taxon>Tephritidae</taxon>
        <taxon>Bactrocera</taxon>
        <taxon>Bactrocera</taxon>
    </lineage>
</organism>
<reference evidence="2" key="1">
    <citation type="journal article" date="2014" name="BMC Genomics">
        <title>Characterizing the developmental transcriptome of the oriental fruit fly, Bactrocera dorsalis (Diptera: Tephritidae) through comparative genomic analysis with Drosophila melanogaster utilizing modENCODE datasets.</title>
        <authorList>
            <person name="Geib S.M."/>
            <person name="Calla B."/>
            <person name="Hall B."/>
            <person name="Hou S."/>
            <person name="Manoukis N.C."/>
        </authorList>
    </citation>
    <scope>NUCLEOTIDE SEQUENCE</scope>
    <source>
        <strain evidence="2">Punador</strain>
    </source>
</reference>
<dbReference type="AlphaFoldDB" id="A0A034V2Q1"/>
<name>A0A034V2Q1_BACDO</name>
<proteinExistence type="predicted"/>
<dbReference type="EMBL" id="GAKP01022899">
    <property type="protein sequence ID" value="JAC36055.1"/>
    <property type="molecule type" value="Transcribed_RNA"/>
</dbReference>
<evidence type="ECO:0000256" key="1">
    <source>
        <dbReference type="SAM" id="MobiDB-lite"/>
    </source>
</evidence>
<feature type="compositionally biased region" description="Basic residues" evidence="1">
    <location>
        <begin position="122"/>
        <end position="141"/>
    </location>
</feature>